<evidence type="ECO:0000313" key="10">
    <source>
        <dbReference type="EMBL" id="KAH3670501.1"/>
    </source>
</evidence>
<evidence type="ECO:0000256" key="3">
    <source>
        <dbReference type="ARBA" id="ARBA00022676"/>
    </source>
</evidence>
<keyword evidence="7" id="KW-0961">Cell wall biogenesis/degradation</keyword>
<feature type="transmembrane region" description="Helical" evidence="7">
    <location>
        <begin position="932"/>
        <end position="958"/>
    </location>
</feature>
<dbReference type="EC" id="2.4.1.16" evidence="2 7"/>
<keyword evidence="7" id="KW-1003">Cell membrane</keyword>
<comment type="similarity">
    <text evidence="7">Belongs to the chitin synthase family.</text>
</comment>
<comment type="function">
    <text evidence="7">Polymerizes chitin, a structural polymer of the cell wall and septum, by transferring the sugar moiety of UDP-GlcNAc to the non-reducing end of the growing chitin polymer.</text>
</comment>
<evidence type="ECO:0000256" key="7">
    <source>
        <dbReference type="RuleBase" id="RU366040"/>
    </source>
</evidence>
<feature type="domain" description="Chitin synthase N-terminal" evidence="9">
    <location>
        <begin position="234"/>
        <end position="300"/>
    </location>
</feature>
<dbReference type="Pfam" id="PF08407">
    <property type="entry name" value="Chitin_synth_1N"/>
    <property type="match status" value="1"/>
</dbReference>
<dbReference type="OrthoDB" id="26569at2759"/>
<feature type="compositionally biased region" description="Basic and acidic residues" evidence="8">
    <location>
        <begin position="118"/>
        <end position="136"/>
    </location>
</feature>
<dbReference type="PANTHER" id="PTHR22914:SF38">
    <property type="entry name" value="CHITIN SYNTHASE 2"/>
    <property type="match status" value="1"/>
</dbReference>
<keyword evidence="5 7" id="KW-1133">Transmembrane helix</keyword>
<comment type="catalytic activity">
    <reaction evidence="7">
        <text>[(1-&gt;4)-N-acetyl-beta-D-glucosaminyl](n) + UDP-N-acetyl-alpha-D-glucosamine = [(1-&gt;4)-N-acetyl-beta-D-glucosaminyl](n+1) + UDP + H(+)</text>
        <dbReference type="Rhea" id="RHEA:16637"/>
        <dbReference type="Rhea" id="RHEA-COMP:9593"/>
        <dbReference type="Rhea" id="RHEA-COMP:9595"/>
        <dbReference type="ChEBI" id="CHEBI:15378"/>
        <dbReference type="ChEBI" id="CHEBI:17029"/>
        <dbReference type="ChEBI" id="CHEBI:57705"/>
        <dbReference type="ChEBI" id="CHEBI:58223"/>
        <dbReference type="EC" id="2.4.1.16"/>
    </reaction>
</comment>
<feature type="region of interest" description="Disordered" evidence="8">
    <location>
        <begin position="154"/>
        <end position="178"/>
    </location>
</feature>
<evidence type="ECO:0000256" key="8">
    <source>
        <dbReference type="SAM" id="MobiDB-lite"/>
    </source>
</evidence>
<feature type="transmembrane region" description="Helical" evidence="7">
    <location>
        <begin position="901"/>
        <end position="920"/>
    </location>
</feature>
<reference evidence="10" key="1">
    <citation type="journal article" date="2021" name="Open Biol.">
        <title>Shared evolutionary footprints suggest mitochondrial oxidative damage underlies multiple complex I losses in fungi.</title>
        <authorList>
            <person name="Schikora-Tamarit M.A."/>
            <person name="Marcet-Houben M."/>
            <person name="Nosek J."/>
            <person name="Gabaldon T."/>
        </authorList>
    </citation>
    <scope>NUCLEOTIDE SEQUENCE</scope>
    <source>
        <strain evidence="10">CBS6075</strain>
    </source>
</reference>
<evidence type="ECO:0000259" key="9">
    <source>
        <dbReference type="Pfam" id="PF08407"/>
    </source>
</evidence>
<dbReference type="EMBL" id="JAEUBE010000087">
    <property type="protein sequence ID" value="KAH3670501.1"/>
    <property type="molecule type" value="Genomic_DNA"/>
</dbReference>
<feature type="transmembrane region" description="Helical" evidence="7">
    <location>
        <begin position="759"/>
        <end position="783"/>
    </location>
</feature>
<feature type="region of interest" description="Disordered" evidence="8">
    <location>
        <begin position="86"/>
        <end position="137"/>
    </location>
</feature>
<proteinExistence type="inferred from homology"/>
<organism evidence="10 11">
    <name type="scientific">Ogataea philodendri</name>
    <dbReference type="NCBI Taxonomy" id="1378263"/>
    <lineage>
        <taxon>Eukaryota</taxon>
        <taxon>Fungi</taxon>
        <taxon>Dikarya</taxon>
        <taxon>Ascomycota</taxon>
        <taxon>Saccharomycotina</taxon>
        <taxon>Pichiomycetes</taxon>
        <taxon>Pichiales</taxon>
        <taxon>Pichiaceae</taxon>
        <taxon>Ogataea</taxon>
    </lineage>
</organism>
<evidence type="ECO:0000256" key="5">
    <source>
        <dbReference type="ARBA" id="ARBA00022989"/>
    </source>
</evidence>
<dbReference type="Proteomes" id="UP000769157">
    <property type="component" value="Unassembled WGS sequence"/>
</dbReference>
<protein>
    <recommendedName>
        <fullName evidence="2 7">Chitin synthase</fullName>
        <ecNumber evidence="2 7">2.4.1.16</ecNumber>
    </recommendedName>
</protein>
<dbReference type="GO" id="GO:0005886">
    <property type="term" value="C:plasma membrane"/>
    <property type="evidence" value="ECO:0007669"/>
    <property type="project" value="UniProtKB-SubCell"/>
</dbReference>
<dbReference type="InterPro" id="IPR029044">
    <property type="entry name" value="Nucleotide-diphossugar_trans"/>
</dbReference>
<dbReference type="InterPro" id="IPR013616">
    <property type="entry name" value="Chitin_synth_N"/>
</dbReference>
<evidence type="ECO:0000313" key="11">
    <source>
        <dbReference type="Proteomes" id="UP000769157"/>
    </source>
</evidence>
<feature type="transmembrane region" description="Helical" evidence="7">
    <location>
        <begin position="652"/>
        <end position="678"/>
    </location>
</feature>
<dbReference type="GO" id="GO:0004100">
    <property type="term" value="F:chitin synthase activity"/>
    <property type="evidence" value="ECO:0007669"/>
    <property type="project" value="UniProtKB-UniRule"/>
</dbReference>
<dbReference type="GO" id="GO:0071555">
    <property type="term" value="P:cell wall organization"/>
    <property type="evidence" value="ECO:0007669"/>
    <property type="project" value="UniProtKB-KW"/>
</dbReference>
<keyword evidence="4 7" id="KW-0812">Transmembrane</keyword>
<feature type="transmembrane region" description="Helical" evidence="7">
    <location>
        <begin position="721"/>
        <end position="747"/>
    </location>
</feature>
<gene>
    <name evidence="10" type="ORF">OGAPHI_001016</name>
</gene>
<evidence type="ECO:0000256" key="1">
    <source>
        <dbReference type="ARBA" id="ARBA00004141"/>
    </source>
</evidence>
<dbReference type="GeneID" id="70232984"/>
<comment type="caution">
    <text evidence="10">The sequence shown here is derived from an EMBL/GenBank/DDBJ whole genome shotgun (WGS) entry which is preliminary data.</text>
</comment>
<keyword evidence="3 7" id="KW-0328">Glycosyltransferase</keyword>
<dbReference type="GO" id="GO:0006031">
    <property type="term" value="P:chitin biosynthetic process"/>
    <property type="evidence" value="ECO:0007669"/>
    <property type="project" value="UniProtKB-UniRule"/>
</dbReference>
<evidence type="ECO:0000256" key="6">
    <source>
        <dbReference type="ARBA" id="ARBA00023136"/>
    </source>
</evidence>
<dbReference type="SUPFAM" id="SSF53448">
    <property type="entry name" value="Nucleotide-diphospho-sugar transferases"/>
    <property type="match status" value="1"/>
</dbReference>
<feature type="transmembrane region" description="Helical" evidence="7">
    <location>
        <begin position="690"/>
        <end position="709"/>
    </location>
</feature>
<accession>A0A9P8T950</accession>
<dbReference type="RefSeq" id="XP_046063926.1">
    <property type="nucleotide sequence ID" value="XM_046201732.1"/>
</dbReference>
<reference evidence="10" key="2">
    <citation type="submission" date="2021-01" db="EMBL/GenBank/DDBJ databases">
        <authorList>
            <person name="Schikora-Tamarit M.A."/>
        </authorList>
    </citation>
    <scope>NUCLEOTIDE SEQUENCE</scope>
    <source>
        <strain evidence="10">CBS6075</strain>
    </source>
</reference>
<keyword evidence="7" id="KW-0808">Transferase</keyword>
<feature type="transmembrane region" description="Helical" evidence="7">
    <location>
        <begin position="795"/>
        <end position="812"/>
    </location>
</feature>
<dbReference type="GO" id="GO:0030428">
    <property type="term" value="C:cell septum"/>
    <property type="evidence" value="ECO:0007669"/>
    <property type="project" value="TreeGrafter"/>
</dbReference>
<name>A0A9P8T950_9ASCO</name>
<feature type="compositionally biased region" description="Low complexity" evidence="8">
    <location>
        <begin position="160"/>
        <end position="178"/>
    </location>
</feature>
<dbReference type="PANTHER" id="PTHR22914">
    <property type="entry name" value="CHITIN SYNTHASE"/>
    <property type="match status" value="1"/>
</dbReference>
<feature type="compositionally biased region" description="Basic and acidic residues" evidence="8">
    <location>
        <begin position="1"/>
        <end position="21"/>
    </location>
</feature>
<evidence type="ECO:0000256" key="2">
    <source>
        <dbReference type="ARBA" id="ARBA00012543"/>
    </source>
</evidence>
<keyword evidence="11" id="KW-1185">Reference proteome</keyword>
<comment type="subcellular location">
    <subcellularLocation>
        <location evidence="7">Cell membrane</location>
        <topology evidence="7">Multi-pass membrane protein</topology>
    </subcellularLocation>
    <subcellularLocation>
        <location evidence="1">Membrane</location>
        <topology evidence="1">Multi-pass membrane protein</topology>
    </subcellularLocation>
</comment>
<dbReference type="InterPro" id="IPR004835">
    <property type="entry name" value="Chitin_synth"/>
</dbReference>
<dbReference type="Pfam" id="PF01644">
    <property type="entry name" value="Chitin_synth_1"/>
    <property type="match status" value="1"/>
</dbReference>
<evidence type="ECO:0000256" key="4">
    <source>
        <dbReference type="ARBA" id="ARBA00022692"/>
    </source>
</evidence>
<sequence length="985" mass="110579">MSHNFERNPFDDFPESPRKPDSIYTPASSPRKREYGLKSSTNQLESPSKAALKYSPAVSFKRSESGLFSSSTANKFIIAAEKNGPTPRAAFTTHESPTRSKPALVRTNSDSDDIFSSKSDELNRSLGSDRSDRALDTPRPLFSASAYTAANASPFKNSIPSLNPSRESSQSSQSTLNSNMVELTKQESGPSFFDRDTIGSKTIDEEYDFGSSLDGKLFEELPKDFQPRRNKYRTTQKTFKSKNGNLILDNPIPSTLYNFLPLKGEDEFDYMKYSAVTSGPDEFEEEGFTLRTHEMGRETEIVVCITMYNEDEVALTRTLHAVFKNIAYLSKRTNSSTWGKDSWKKVVVLIVADGRNKISAGVLQILSAMGIYQEGISKSLVNQKEVQAHLFEYTTQLSIDEDLKFSGSEKGLCPVQLVFCLKEKNAKKINSHRWLFNGICPVLEPRVCVLLDVGTRPCESAVYNLWKAFDYDSNVAGAAGEIVAMKGKMWRKLINPLVASQNFEYKMSNILDKPCESVFGYISVLPGALSAYRYSALKNHEDGTGPLNAYFKGERPEGSEDAGIFSANMYLAEDRILAWELVAKKDAKWVLKYVKSAKGETDVPEALPEFISQRRRWLNGAFFAAVYSQSKFLDIWRTDHSALRKFFLHIEFLYQSLTLLFSFFAIANFYLTFYYLAGSLINLAGTGGKVLFEIMNYLCLCTLLGMLVISMGNRPQGAPKLFLVAVILLTICGAYAIISGFYFLVLMIQDNSAGDAGGLSFASICVSLASTYGLYALMSILYLDPWHLLSSSVQYFLMLPAYTCLLQIYAFCNTHDVTWGTKGENQPVSSLGAATVVTNEEGQEVIKLDIVGDQRDIDSMYAENLYQLKERRKTPLSMRDGGIPKLKINSEDYYRDVRSRVVLIWTIANVILVMTITQIYKPDSIKNNKYLAVILWSVFVFALFRFVGSFSFLVHFLLRKLVIAKSKWDLRRGGGEEKVNEMVML</sequence>
<dbReference type="CDD" id="cd04190">
    <property type="entry name" value="Chitin_synth_C"/>
    <property type="match status" value="1"/>
</dbReference>
<feature type="region of interest" description="Disordered" evidence="8">
    <location>
        <begin position="1"/>
        <end position="51"/>
    </location>
</feature>
<keyword evidence="6 7" id="KW-0472">Membrane</keyword>
<dbReference type="AlphaFoldDB" id="A0A9P8T950"/>